<dbReference type="KEGG" id="fcj:RN605_04415"/>
<reference evidence="8 9" key="1">
    <citation type="submission" date="2023-09" db="EMBL/GenBank/DDBJ databases">
        <title>Flavobacterium sp. a novel bacteria isolate from Pepper rhizosphere.</title>
        <authorList>
            <person name="Peng Y."/>
            <person name="Lee J."/>
        </authorList>
    </citation>
    <scope>NUCLEOTIDE SEQUENCE [LARGE SCALE GENOMIC DNA]</scope>
    <source>
        <strain evidence="7">PMR2A8</strain>
        <strain evidence="8 9">PMTSA4</strain>
    </source>
</reference>
<evidence type="ECO:0000256" key="4">
    <source>
        <dbReference type="ARBA" id="ARBA00022833"/>
    </source>
</evidence>
<evidence type="ECO:0000256" key="1">
    <source>
        <dbReference type="ARBA" id="ARBA00001947"/>
    </source>
</evidence>
<feature type="domain" description="Extradiol ring-cleavage dioxygenase class III enzyme subunit B" evidence="6">
    <location>
        <begin position="37"/>
        <end position="256"/>
    </location>
</feature>
<dbReference type="NCBIfam" id="NF007914">
    <property type="entry name" value="PRK10628.1"/>
    <property type="match status" value="1"/>
</dbReference>
<name>A0AA96F232_9FLAO</name>
<accession>A0AA96EX28</accession>
<evidence type="ECO:0000256" key="3">
    <source>
        <dbReference type="ARBA" id="ARBA00022723"/>
    </source>
</evidence>
<evidence type="ECO:0000313" key="9">
    <source>
        <dbReference type="Proteomes" id="UP001304515"/>
    </source>
</evidence>
<dbReference type="RefSeq" id="WP_313322556.1">
    <property type="nucleotide sequence ID" value="NZ_CP134878.1"/>
</dbReference>
<dbReference type="PANTHER" id="PTHR30096:SF0">
    <property type="entry name" value="4,5-DOPA DIOXYGENASE EXTRADIOL-LIKE PROTEIN"/>
    <property type="match status" value="1"/>
</dbReference>
<evidence type="ECO:0000256" key="5">
    <source>
        <dbReference type="ARBA" id="ARBA00023002"/>
    </source>
</evidence>
<dbReference type="AlphaFoldDB" id="A0AA96F232"/>
<keyword evidence="8" id="KW-0223">Dioxygenase</keyword>
<keyword evidence="3" id="KW-0479">Metal-binding</keyword>
<dbReference type="EMBL" id="CP134890">
    <property type="protein sequence ID" value="WNM22608.1"/>
    <property type="molecule type" value="Genomic_DNA"/>
</dbReference>
<dbReference type="EMBL" id="CP134878">
    <property type="protein sequence ID" value="WNM18557.1"/>
    <property type="molecule type" value="Genomic_DNA"/>
</dbReference>
<proteinExistence type="inferred from homology"/>
<evidence type="ECO:0000313" key="8">
    <source>
        <dbReference type="EMBL" id="WNM22608.1"/>
    </source>
</evidence>
<evidence type="ECO:0000313" key="7">
    <source>
        <dbReference type="EMBL" id="WNM18557.1"/>
    </source>
</evidence>
<dbReference type="Gene3D" id="3.40.830.10">
    <property type="entry name" value="LigB-like"/>
    <property type="match status" value="1"/>
</dbReference>
<sequence length="277" mass="31243">MNSLNTLYNWSKDLKDSDYKMPVLFIGHGSPMNGIEDNEFTRTWTQFGKEIPTPSAVLVVSAHWLTNGTHITAMEHPKTIHDFGGFPKELYEVEYPAKGSPELAAATAELITTTHVGLDHEWGLDHGTWTVVKHMYPDANIPVLQLSIDYSKPAQYHYELAKQITLLRKKGVLIIGSGNMVHNLRMVAWDKLREPEFGYDWAIEMNQLFKDKISARDFNSLIHYEQLGSAAKLAIPTPDHYYPLLYTLGLQDEKDEVGFYNDKAVGGSLTMTSVKVG</sequence>
<dbReference type="PANTHER" id="PTHR30096">
    <property type="entry name" value="4,5-DOPA DIOXYGENASE EXTRADIOL-LIKE PROTEIN"/>
    <property type="match status" value="1"/>
</dbReference>
<accession>A0AA96F232</accession>
<keyword evidence="4" id="KW-0862">Zinc</keyword>
<dbReference type="InterPro" id="IPR014436">
    <property type="entry name" value="Extradiol_dOase_DODA"/>
</dbReference>
<dbReference type="EC" id="1.13.11.29" evidence="8"/>
<keyword evidence="9" id="KW-1185">Reference proteome</keyword>
<dbReference type="PIRSF" id="PIRSF006157">
    <property type="entry name" value="Doxgns_DODA"/>
    <property type="match status" value="1"/>
</dbReference>
<dbReference type="GO" id="GO:0050297">
    <property type="term" value="F:stizolobate synthase activity"/>
    <property type="evidence" value="ECO:0007669"/>
    <property type="project" value="UniProtKB-EC"/>
</dbReference>
<dbReference type="CDD" id="cd07363">
    <property type="entry name" value="45_DOPA_Dioxygenase"/>
    <property type="match status" value="1"/>
</dbReference>
<dbReference type="Proteomes" id="UP001304515">
    <property type="component" value="Chromosome"/>
</dbReference>
<dbReference type="SUPFAM" id="SSF53213">
    <property type="entry name" value="LigB-like"/>
    <property type="match status" value="1"/>
</dbReference>
<dbReference type="GO" id="GO:0008270">
    <property type="term" value="F:zinc ion binding"/>
    <property type="evidence" value="ECO:0007669"/>
    <property type="project" value="InterPro"/>
</dbReference>
<evidence type="ECO:0000259" key="6">
    <source>
        <dbReference type="Pfam" id="PF02900"/>
    </source>
</evidence>
<gene>
    <name evidence="8" type="primary">ygiD</name>
    <name evidence="8" type="ORF">RN605_04415</name>
    <name evidence="7" type="ORF">RN608_11115</name>
</gene>
<dbReference type="InterPro" id="IPR004183">
    <property type="entry name" value="Xdiol_dOase_suB"/>
</dbReference>
<comment type="cofactor">
    <cofactor evidence="1">
        <name>Zn(2+)</name>
        <dbReference type="ChEBI" id="CHEBI:29105"/>
    </cofactor>
</comment>
<organism evidence="8 9">
    <name type="scientific">Flavobacterium capsici</name>
    <dbReference type="NCBI Taxonomy" id="3075618"/>
    <lineage>
        <taxon>Bacteria</taxon>
        <taxon>Pseudomonadati</taxon>
        <taxon>Bacteroidota</taxon>
        <taxon>Flavobacteriia</taxon>
        <taxon>Flavobacteriales</taxon>
        <taxon>Flavobacteriaceae</taxon>
        <taxon>Flavobacterium</taxon>
    </lineage>
</organism>
<dbReference type="GO" id="GO:0008198">
    <property type="term" value="F:ferrous iron binding"/>
    <property type="evidence" value="ECO:0007669"/>
    <property type="project" value="InterPro"/>
</dbReference>
<evidence type="ECO:0000256" key="2">
    <source>
        <dbReference type="ARBA" id="ARBA00007581"/>
    </source>
</evidence>
<comment type="similarity">
    <text evidence="2">Belongs to the DODA-type extradiol aromatic ring-opening dioxygenase family.</text>
</comment>
<protein>
    <submittedName>
        <fullName evidence="8">4,5-DOPA dioxygenase extradiol</fullName>
        <ecNumber evidence="8">1.13.11.29</ecNumber>
    </submittedName>
</protein>
<keyword evidence="5 8" id="KW-0560">Oxidoreductase</keyword>
<dbReference type="Pfam" id="PF02900">
    <property type="entry name" value="LigB"/>
    <property type="match status" value="1"/>
</dbReference>